<evidence type="ECO:0000313" key="12">
    <source>
        <dbReference type="Proteomes" id="UP000075840"/>
    </source>
</evidence>
<keyword evidence="6" id="KW-0735">Signal-anchor</keyword>
<dbReference type="VEuPathDB" id="VectorBase:AARA006927"/>
<accession>A0A182I048</accession>
<evidence type="ECO:0000256" key="8">
    <source>
        <dbReference type="ARBA" id="ARBA00023034"/>
    </source>
</evidence>
<dbReference type="KEGG" id="aara:120895262"/>
<dbReference type="Gene3D" id="3.90.550.50">
    <property type="match status" value="1"/>
</dbReference>
<keyword evidence="9" id="KW-0472">Membrane</keyword>
<evidence type="ECO:0000256" key="5">
    <source>
        <dbReference type="ARBA" id="ARBA00022692"/>
    </source>
</evidence>
<evidence type="ECO:0000256" key="10">
    <source>
        <dbReference type="RuleBase" id="RU363063"/>
    </source>
</evidence>
<dbReference type="FunFam" id="3.90.550.50:FF:000028">
    <property type="entry name" value="Hexosyltransferase"/>
    <property type="match status" value="1"/>
</dbReference>
<dbReference type="AlphaFoldDB" id="A0A182I048"/>
<dbReference type="PANTHER" id="PTHR11214">
    <property type="entry name" value="BETA-1,3-N-ACETYLGLUCOSAMINYLTRANSFERASE"/>
    <property type="match status" value="1"/>
</dbReference>
<dbReference type="EnsemblMetazoa" id="AARA006927-RA">
    <property type="protein sequence ID" value="AARA006927-PA"/>
    <property type="gene ID" value="AARA006927"/>
</dbReference>
<keyword evidence="4" id="KW-0808">Transferase</keyword>
<keyword evidence="12" id="KW-1185">Reference proteome</keyword>
<dbReference type="GO" id="GO:0006493">
    <property type="term" value="P:protein O-linked glycosylation"/>
    <property type="evidence" value="ECO:0007669"/>
    <property type="project" value="TreeGrafter"/>
</dbReference>
<sequence length="401" mass="46027">MRKFQRFLASVVALAVLYGVYRYSFRKDSEGNYLFLLPGEGGRSASDSEQQSSAVSSEREWSSVDPSRLANLTGFEYVIANDICKENGSFSELLGVILVTSYVGHDEIRAAHRQAISQQKLLSMGLLRIFSLASIPPTEKFITQAAIEAEQRLHGDLIQGNFVEAYRNLTYKHLMSLQWATQHCRGAKYLLKMDDDIVYDPFYIQNYLSDLHQSEEARNPHHHHHLLAGYVFRSKKVIRLQANKWYVSRDEFPGDIYPPYLSGWLYITNQRTARALAAESQKAGSNFFWIDDTFITGILAQRLQIQPTALNRWYSSNSEFLDCCIRDMKRYSYQCDYYVGPNGGNGKLIMEFIQELERCYDNACYQRPPGKSLTATCVAEYKQQIQPDHGTAMISQMKLRK</sequence>
<proteinExistence type="inferred from homology"/>
<evidence type="ECO:0000256" key="6">
    <source>
        <dbReference type="ARBA" id="ARBA00022968"/>
    </source>
</evidence>
<keyword evidence="8 10" id="KW-0333">Golgi apparatus</keyword>
<dbReference type="PANTHER" id="PTHR11214:SF235">
    <property type="entry name" value="HEXOSYLTRANSFERASE"/>
    <property type="match status" value="1"/>
</dbReference>
<comment type="subcellular location">
    <subcellularLocation>
        <location evidence="1 10">Golgi apparatus membrane</location>
        <topology evidence="1 10">Single-pass type II membrane protein</topology>
    </subcellularLocation>
</comment>
<dbReference type="VEuPathDB" id="VectorBase:AARA21_005200"/>
<keyword evidence="7" id="KW-1133">Transmembrane helix</keyword>
<evidence type="ECO:0000313" key="11">
    <source>
        <dbReference type="EnsemblMetazoa" id="AARA006927-PA"/>
    </source>
</evidence>
<dbReference type="EC" id="2.4.1.-" evidence="10"/>
<organism evidence="11 12">
    <name type="scientific">Anopheles arabiensis</name>
    <name type="common">Mosquito</name>
    <dbReference type="NCBI Taxonomy" id="7173"/>
    <lineage>
        <taxon>Eukaryota</taxon>
        <taxon>Metazoa</taxon>
        <taxon>Ecdysozoa</taxon>
        <taxon>Arthropoda</taxon>
        <taxon>Hexapoda</taxon>
        <taxon>Insecta</taxon>
        <taxon>Pterygota</taxon>
        <taxon>Neoptera</taxon>
        <taxon>Endopterygota</taxon>
        <taxon>Diptera</taxon>
        <taxon>Nematocera</taxon>
        <taxon>Culicoidea</taxon>
        <taxon>Culicidae</taxon>
        <taxon>Anophelinae</taxon>
        <taxon>Anopheles</taxon>
    </lineage>
</organism>
<evidence type="ECO:0000256" key="1">
    <source>
        <dbReference type="ARBA" id="ARBA00004323"/>
    </source>
</evidence>
<name>A0A182I048_ANOAR</name>
<dbReference type="InterPro" id="IPR002659">
    <property type="entry name" value="Glyco_trans_31"/>
</dbReference>
<evidence type="ECO:0000256" key="7">
    <source>
        <dbReference type="ARBA" id="ARBA00022989"/>
    </source>
</evidence>
<evidence type="ECO:0000256" key="2">
    <source>
        <dbReference type="ARBA" id="ARBA00008661"/>
    </source>
</evidence>
<dbReference type="Pfam" id="PF01762">
    <property type="entry name" value="Galactosyl_T"/>
    <property type="match status" value="1"/>
</dbReference>
<dbReference type="RefSeq" id="XP_040154361.1">
    <property type="nucleotide sequence ID" value="XM_040298427.1"/>
</dbReference>
<keyword evidence="3 10" id="KW-0328">Glycosyltransferase</keyword>
<dbReference type="GO" id="GO:0000139">
    <property type="term" value="C:Golgi membrane"/>
    <property type="evidence" value="ECO:0007669"/>
    <property type="project" value="UniProtKB-SubCell"/>
</dbReference>
<dbReference type="GO" id="GO:0016758">
    <property type="term" value="F:hexosyltransferase activity"/>
    <property type="evidence" value="ECO:0007669"/>
    <property type="project" value="InterPro"/>
</dbReference>
<protein>
    <recommendedName>
        <fullName evidence="10">Hexosyltransferase</fullName>
        <ecNumber evidence="10">2.4.1.-</ecNumber>
    </recommendedName>
</protein>
<reference evidence="11" key="1">
    <citation type="submission" date="2022-08" db="UniProtKB">
        <authorList>
            <consortium name="EnsemblMetazoa"/>
        </authorList>
    </citation>
    <scope>IDENTIFICATION</scope>
    <source>
        <strain evidence="11">Dongola</strain>
    </source>
</reference>
<dbReference type="EMBL" id="APCN01002043">
    <property type="status" value="NOT_ANNOTATED_CDS"/>
    <property type="molecule type" value="Genomic_DNA"/>
</dbReference>
<dbReference type="Proteomes" id="UP000075840">
    <property type="component" value="Unassembled WGS sequence"/>
</dbReference>
<dbReference type="GeneID" id="120895262"/>
<evidence type="ECO:0000256" key="4">
    <source>
        <dbReference type="ARBA" id="ARBA00022679"/>
    </source>
</evidence>
<evidence type="ECO:0000256" key="3">
    <source>
        <dbReference type="ARBA" id="ARBA00022676"/>
    </source>
</evidence>
<keyword evidence="5" id="KW-0812">Transmembrane</keyword>
<comment type="similarity">
    <text evidence="2 10">Belongs to the glycosyltransferase 31 family.</text>
</comment>
<evidence type="ECO:0000256" key="9">
    <source>
        <dbReference type="ARBA" id="ARBA00023136"/>
    </source>
</evidence>